<feature type="chain" id="PRO_5046340731" evidence="2">
    <location>
        <begin position="26"/>
        <end position="62"/>
    </location>
</feature>
<keyword evidence="4" id="KW-1185">Reference proteome</keyword>
<protein>
    <submittedName>
        <fullName evidence="3">Uncharacterized protein</fullName>
    </submittedName>
</protein>
<evidence type="ECO:0000256" key="2">
    <source>
        <dbReference type="SAM" id="SignalP"/>
    </source>
</evidence>
<name>A0ABQ9UR36_SAGOE</name>
<comment type="caution">
    <text evidence="3">The sequence shown here is derived from an EMBL/GenBank/DDBJ whole genome shotgun (WGS) entry which is preliminary data.</text>
</comment>
<feature type="signal peptide" evidence="2">
    <location>
        <begin position="1"/>
        <end position="25"/>
    </location>
</feature>
<organism evidence="3 4">
    <name type="scientific">Saguinus oedipus</name>
    <name type="common">Cotton-top tamarin</name>
    <name type="synonym">Oedipomidas oedipus</name>
    <dbReference type="NCBI Taxonomy" id="9490"/>
    <lineage>
        <taxon>Eukaryota</taxon>
        <taxon>Metazoa</taxon>
        <taxon>Chordata</taxon>
        <taxon>Craniata</taxon>
        <taxon>Vertebrata</taxon>
        <taxon>Euteleostomi</taxon>
        <taxon>Mammalia</taxon>
        <taxon>Eutheria</taxon>
        <taxon>Euarchontoglires</taxon>
        <taxon>Primates</taxon>
        <taxon>Haplorrhini</taxon>
        <taxon>Platyrrhini</taxon>
        <taxon>Cebidae</taxon>
        <taxon>Callitrichinae</taxon>
        <taxon>Saguinus</taxon>
    </lineage>
</organism>
<reference evidence="3 4" key="1">
    <citation type="submission" date="2023-05" db="EMBL/GenBank/DDBJ databases">
        <title>B98-5 Cell Line De Novo Hybrid Assembly: An Optical Mapping Approach.</title>
        <authorList>
            <person name="Kananen K."/>
            <person name="Auerbach J.A."/>
            <person name="Kautto E."/>
            <person name="Blachly J.S."/>
        </authorList>
    </citation>
    <scope>NUCLEOTIDE SEQUENCE [LARGE SCALE GENOMIC DNA]</scope>
    <source>
        <strain evidence="3">B95-8</strain>
        <tissue evidence="3">Cell line</tissue>
    </source>
</reference>
<feature type="region of interest" description="Disordered" evidence="1">
    <location>
        <begin position="28"/>
        <end position="62"/>
    </location>
</feature>
<proteinExistence type="predicted"/>
<accession>A0ABQ9UR36</accession>
<dbReference type="EMBL" id="JASSZA010000011">
    <property type="protein sequence ID" value="KAK2099280.1"/>
    <property type="molecule type" value="Genomic_DNA"/>
</dbReference>
<dbReference type="Proteomes" id="UP001266305">
    <property type="component" value="Unassembled WGS sequence"/>
</dbReference>
<evidence type="ECO:0000313" key="3">
    <source>
        <dbReference type="EMBL" id="KAK2099280.1"/>
    </source>
</evidence>
<sequence length="62" mass="6770">LKMPGQPQCPEVLLLVILCTSWAHANSTRSPESLEAPRPPSMATAQPKPPFFPFRPGDLSEV</sequence>
<evidence type="ECO:0000313" key="4">
    <source>
        <dbReference type="Proteomes" id="UP001266305"/>
    </source>
</evidence>
<gene>
    <name evidence="3" type="ORF">P7K49_024731</name>
</gene>
<feature type="non-terminal residue" evidence="3">
    <location>
        <position position="1"/>
    </location>
</feature>
<evidence type="ECO:0000256" key="1">
    <source>
        <dbReference type="SAM" id="MobiDB-lite"/>
    </source>
</evidence>
<keyword evidence="2" id="KW-0732">Signal</keyword>